<feature type="compositionally biased region" description="Basic residues" evidence="1">
    <location>
        <begin position="155"/>
        <end position="164"/>
    </location>
</feature>
<proteinExistence type="predicted"/>
<feature type="region of interest" description="Disordered" evidence="1">
    <location>
        <begin position="135"/>
        <end position="164"/>
    </location>
</feature>
<dbReference type="Proteomes" id="UP000228380">
    <property type="component" value="Chromosome 1"/>
</dbReference>
<organism evidence="2 3">
    <name type="scientific">Phoenix dactylifera</name>
    <name type="common">Date palm</name>
    <dbReference type="NCBI Taxonomy" id="42345"/>
    <lineage>
        <taxon>Eukaryota</taxon>
        <taxon>Viridiplantae</taxon>
        <taxon>Streptophyta</taxon>
        <taxon>Embryophyta</taxon>
        <taxon>Tracheophyta</taxon>
        <taxon>Spermatophyta</taxon>
        <taxon>Magnoliopsida</taxon>
        <taxon>Liliopsida</taxon>
        <taxon>Arecaceae</taxon>
        <taxon>Coryphoideae</taxon>
        <taxon>Phoeniceae</taxon>
        <taxon>Phoenix</taxon>
    </lineage>
</organism>
<reference evidence="2" key="1">
    <citation type="journal article" date="2019" name="Nat. Commun.">
        <title>Genome-wide association mapping of date palm fruit traits.</title>
        <authorList>
            <person name="Hazzouri K.M."/>
            <person name="Gros-Balthazard M."/>
            <person name="Flowers J.M."/>
            <person name="Copetti D."/>
            <person name="Lemansour A."/>
            <person name="Lebrun M."/>
            <person name="Masmoudi K."/>
            <person name="Ferrand S."/>
            <person name="Dhar M.I."/>
            <person name="Fresquez Z.A."/>
            <person name="Rosas U."/>
            <person name="Zhang J."/>
            <person name="Talag J."/>
            <person name="Lee S."/>
            <person name="Kudrna D."/>
            <person name="Powell R.F."/>
            <person name="Leitch I.J."/>
            <person name="Krueger R.R."/>
            <person name="Wing R.A."/>
            <person name="Amiri K.M.A."/>
            <person name="Purugganan M.D."/>
        </authorList>
    </citation>
    <scope>NUCLEOTIDE SEQUENCE [LARGE SCALE GENOMIC DNA]</scope>
    <source>
        <strain evidence="2">cv. Khalas</strain>
    </source>
</reference>
<dbReference type="GeneID" id="103717706"/>
<name>A0A8B9AW21_PHODC</name>
<feature type="compositionally biased region" description="Basic and acidic residues" evidence="1">
    <location>
        <begin position="39"/>
        <end position="62"/>
    </location>
</feature>
<protein>
    <submittedName>
        <fullName evidence="3">Uncharacterized protein LOC103717706 isoform X3</fullName>
    </submittedName>
</protein>
<sequence length="164" mass="18191">MASPSSASRTPPSPRSAAAAAAEQSPQTAQLQDVAPPVEAHDSKEGIKMLIPKEEPYESKPDLLDPFLLDEDYLKALDEKHIRYDAEYSQRLMAKYFSGKAFNGGNVYDQETIIENETIKSSRYPFTSPFADPVRYYEEQNQSASPGEETSSAPGKKHPFKKSS</sequence>
<dbReference type="PANTHER" id="PTHR36078">
    <property type="entry name" value="BNACNNG21220D PROTEIN"/>
    <property type="match status" value="1"/>
</dbReference>
<feature type="compositionally biased region" description="Polar residues" evidence="1">
    <location>
        <begin position="139"/>
        <end position="153"/>
    </location>
</feature>
<evidence type="ECO:0000313" key="3">
    <source>
        <dbReference type="RefSeq" id="XP_038988018.1"/>
    </source>
</evidence>
<feature type="compositionally biased region" description="Low complexity" evidence="1">
    <location>
        <begin position="1"/>
        <end position="29"/>
    </location>
</feature>
<evidence type="ECO:0000313" key="2">
    <source>
        <dbReference type="Proteomes" id="UP000228380"/>
    </source>
</evidence>
<keyword evidence="2" id="KW-1185">Reference proteome</keyword>
<gene>
    <name evidence="3" type="primary">LOC103717706</name>
</gene>
<dbReference type="RefSeq" id="XP_038988018.1">
    <property type="nucleotide sequence ID" value="XM_039132090.1"/>
</dbReference>
<reference evidence="3" key="2">
    <citation type="submission" date="2025-08" db="UniProtKB">
        <authorList>
            <consortium name="RefSeq"/>
        </authorList>
    </citation>
    <scope>IDENTIFICATION</scope>
    <source>
        <tissue evidence="3">Young leaves</tissue>
    </source>
</reference>
<dbReference type="AlphaFoldDB" id="A0A8B9AW21"/>
<accession>A0A8B9AW21</accession>
<dbReference type="PANTHER" id="PTHR36078:SF2">
    <property type="entry name" value="OS09G0473966 PROTEIN"/>
    <property type="match status" value="1"/>
</dbReference>
<evidence type="ECO:0000256" key="1">
    <source>
        <dbReference type="SAM" id="MobiDB-lite"/>
    </source>
</evidence>
<feature type="region of interest" description="Disordered" evidence="1">
    <location>
        <begin position="1"/>
        <end position="62"/>
    </location>
</feature>